<evidence type="ECO:0000313" key="2">
    <source>
        <dbReference type="Proteomes" id="UP000006591"/>
    </source>
</evidence>
<name>A0A0E0GZV2_ORYNI</name>
<reference evidence="1" key="2">
    <citation type="submission" date="2018-04" db="EMBL/GenBank/DDBJ databases">
        <title>OnivRS2 (Oryza nivara Reference Sequence Version 2).</title>
        <authorList>
            <person name="Zhang J."/>
            <person name="Kudrna D."/>
            <person name="Lee S."/>
            <person name="Talag J."/>
            <person name="Rajasekar S."/>
            <person name="Welchert J."/>
            <person name="Hsing Y.-I."/>
            <person name="Wing R.A."/>
        </authorList>
    </citation>
    <scope>NUCLEOTIDE SEQUENCE [LARGE SCALE GENOMIC DNA]</scope>
    <source>
        <strain evidence="1">SL10</strain>
    </source>
</reference>
<dbReference type="AlphaFoldDB" id="A0A0E0GZV2"/>
<dbReference type="OMA" id="CRISKTM"/>
<protein>
    <submittedName>
        <fullName evidence="1">Uncharacterized protein</fullName>
    </submittedName>
</protein>
<proteinExistence type="predicted"/>
<dbReference type="Proteomes" id="UP000006591">
    <property type="component" value="Chromosome 4"/>
</dbReference>
<organism evidence="1">
    <name type="scientific">Oryza nivara</name>
    <name type="common">Indian wild rice</name>
    <name type="synonym">Oryza sativa f. spontanea</name>
    <dbReference type="NCBI Taxonomy" id="4536"/>
    <lineage>
        <taxon>Eukaryota</taxon>
        <taxon>Viridiplantae</taxon>
        <taxon>Streptophyta</taxon>
        <taxon>Embryophyta</taxon>
        <taxon>Tracheophyta</taxon>
        <taxon>Spermatophyta</taxon>
        <taxon>Magnoliopsida</taxon>
        <taxon>Liliopsida</taxon>
        <taxon>Poales</taxon>
        <taxon>Poaceae</taxon>
        <taxon>BOP clade</taxon>
        <taxon>Oryzoideae</taxon>
        <taxon>Oryzeae</taxon>
        <taxon>Oryzinae</taxon>
        <taxon>Oryza</taxon>
    </lineage>
</organism>
<sequence length="163" mass="18127">MQAKMIVRVSQGHGCIDHKLKCNLIEPPQVVSGNRAGNQKGCRISKTMRRFVLTEIMGRRIHGTRYWVYCTAYRIPGRRINIVVVVFLPPLRIQASVHSACSLLQLPSFTLALFVQGGQNLGLLQSLYGYRYAFVTVPQGQPSHGLGHQPNTPKFKASGIITV</sequence>
<evidence type="ECO:0000313" key="1">
    <source>
        <dbReference type="EnsemblPlants" id="ONIVA04G08190.1"/>
    </source>
</evidence>
<keyword evidence="2" id="KW-1185">Reference proteome</keyword>
<reference evidence="1" key="1">
    <citation type="submission" date="2015-04" db="UniProtKB">
        <authorList>
            <consortium name="EnsemblPlants"/>
        </authorList>
    </citation>
    <scope>IDENTIFICATION</scope>
    <source>
        <strain evidence="1">SL10</strain>
    </source>
</reference>
<dbReference type="HOGENOM" id="CLU_1930741_0_0_1"/>
<dbReference type="EnsemblPlants" id="ONIVA04G08190.1">
    <property type="protein sequence ID" value="ONIVA04G08190.1"/>
    <property type="gene ID" value="ONIVA04G08190"/>
</dbReference>
<dbReference type="Gramene" id="ONIVA04G08190.1">
    <property type="protein sequence ID" value="ONIVA04G08190.1"/>
    <property type="gene ID" value="ONIVA04G08190"/>
</dbReference>
<accession>A0A0E0GZV2</accession>